<dbReference type="EC" id="2.3.1.23" evidence="16"/>
<keyword evidence="9 19" id="KW-1133">Transmembrane helix</keyword>
<dbReference type="Proteomes" id="UP001652625">
    <property type="component" value="Chromosome 06"/>
</dbReference>
<reference evidence="21" key="1">
    <citation type="submission" date="2025-08" db="UniProtKB">
        <authorList>
            <consortium name="RefSeq"/>
        </authorList>
    </citation>
    <scope>IDENTIFICATION</scope>
</reference>
<accession>A0ABM4C379</accession>
<feature type="transmembrane region" description="Helical" evidence="19">
    <location>
        <begin position="409"/>
        <end position="437"/>
    </location>
</feature>
<evidence type="ECO:0000256" key="7">
    <source>
        <dbReference type="ARBA" id="ARBA00022692"/>
    </source>
</evidence>
<feature type="transmembrane region" description="Helical" evidence="19">
    <location>
        <begin position="449"/>
        <end position="471"/>
    </location>
</feature>
<keyword evidence="7 19" id="KW-0812">Transmembrane</keyword>
<feature type="transmembrane region" description="Helical" evidence="19">
    <location>
        <begin position="34"/>
        <end position="53"/>
    </location>
</feature>
<keyword evidence="11 19" id="KW-0472">Membrane</keyword>
<keyword evidence="14 21" id="KW-0012">Acyltransferase</keyword>
<dbReference type="Pfam" id="PF03062">
    <property type="entry name" value="MBOAT"/>
    <property type="match status" value="1"/>
</dbReference>
<evidence type="ECO:0000256" key="15">
    <source>
        <dbReference type="ARBA" id="ARBA00025707"/>
    </source>
</evidence>
<evidence type="ECO:0000313" key="20">
    <source>
        <dbReference type="Proteomes" id="UP001652625"/>
    </source>
</evidence>
<keyword evidence="8" id="KW-0256">Endoplasmic reticulum</keyword>
<evidence type="ECO:0000256" key="3">
    <source>
        <dbReference type="ARBA" id="ARBA00005074"/>
    </source>
</evidence>
<feature type="transmembrane region" description="Helical" evidence="19">
    <location>
        <begin position="276"/>
        <end position="298"/>
    </location>
</feature>
<dbReference type="PANTHER" id="PTHR13906:SF14">
    <property type="entry name" value="LYSOPHOSPHOLIPID ACYLTRANSFERASE 5"/>
    <property type="match status" value="1"/>
</dbReference>
<proteinExistence type="inferred from homology"/>
<comment type="similarity">
    <text evidence="4">Belongs to the membrane-bound acyltransferase family.</text>
</comment>
<evidence type="ECO:0000256" key="5">
    <source>
        <dbReference type="ARBA" id="ARBA00022516"/>
    </source>
</evidence>
<comment type="pathway">
    <text evidence="3">Lipid metabolism; phospholipid metabolism.</text>
</comment>
<evidence type="ECO:0000256" key="12">
    <source>
        <dbReference type="ARBA" id="ARBA00023209"/>
    </source>
</evidence>
<evidence type="ECO:0000256" key="2">
    <source>
        <dbReference type="ARBA" id="ARBA00004240"/>
    </source>
</evidence>
<evidence type="ECO:0000256" key="10">
    <source>
        <dbReference type="ARBA" id="ARBA00023098"/>
    </source>
</evidence>
<dbReference type="GO" id="GO:0016746">
    <property type="term" value="F:acyltransferase activity"/>
    <property type="evidence" value="ECO:0007669"/>
    <property type="project" value="UniProtKB-KW"/>
</dbReference>
<evidence type="ECO:0000256" key="13">
    <source>
        <dbReference type="ARBA" id="ARBA00023264"/>
    </source>
</evidence>
<name>A0ABM4C379_HYDVU</name>
<dbReference type="RefSeq" id="XP_065656008.1">
    <property type="nucleotide sequence ID" value="XM_065799936.1"/>
</dbReference>
<dbReference type="InterPro" id="IPR004299">
    <property type="entry name" value="MBOAT_fam"/>
</dbReference>
<dbReference type="InterPro" id="IPR049941">
    <property type="entry name" value="LPLAT_7/PORCN-like"/>
</dbReference>
<keyword evidence="13" id="KW-1208">Phospholipid metabolism</keyword>
<keyword evidence="5" id="KW-0444">Lipid biosynthesis</keyword>
<dbReference type="PANTHER" id="PTHR13906">
    <property type="entry name" value="PORCUPINE"/>
    <property type="match status" value="1"/>
</dbReference>
<dbReference type="EC" id="2.3.1.n6" evidence="17"/>
<protein>
    <recommendedName>
        <fullName evidence="18">Lysophospholipid acyltransferase 5</fullName>
        <ecNumber evidence="16">2.3.1.23</ecNumber>
        <ecNumber evidence="17">2.3.1.n6</ecNumber>
    </recommendedName>
</protein>
<gene>
    <name evidence="21" type="primary">LOC100202190</name>
</gene>
<comment type="subcellular location">
    <subcellularLocation>
        <location evidence="2">Endoplasmic reticulum</location>
    </subcellularLocation>
    <subcellularLocation>
        <location evidence="1">Membrane</location>
        <topology evidence="1">Multi-pass membrane protein</topology>
    </subcellularLocation>
</comment>
<feature type="transmembrane region" description="Helical" evidence="19">
    <location>
        <begin position="359"/>
        <end position="388"/>
    </location>
</feature>
<evidence type="ECO:0000256" key="11">
    <source>
        <dbReference type="ARBA" id="ARBA00023136"/>
    </source>
</evidence>
<feature type="transmembrane region" description="Helical" evidence="19">
    <location>
        <begin position="94"/>
        <end position="120"/>
    </location>
</feature>
<keyword evidence="6" id="KW-0808">Transferase</keyword>
<keyword evidence="20" id="KW-1185">Reference proteome</keyword>
<evidence type="ECO:0000256" key="6">
    <source>
        <dbReference type="ARBA" id="ARBA00022679"/>
    </source>
</evidence>
<feature type="transmembrane region" description="Helical" evidence="19">
    <location>
        <begin position="65"/>
        <end position="88"/>
    </location>
</feature>
<evidence type="ECO:0000256" key="19">
    <source>
        <dbReference type="SAM" id="Phobius"/>
    </source>
</evidence>
<keyword evidence="12" id="KW-0594">Phospholipid biosynthesis</keyword>
<organism evidence="20 21">
    <name type="scientific">Hydra vulgaris</name>
    <name type="common">Hydra</name>
    <name type="synonym">Hydra attenuata</name>
    <dbReference type="NCBI Taxonomy" id="6087"/>
    <lineage>
        <taxon>Eukaryota</taxon>
        <taxon>Metazoa</taxon>
        <taxon>Cnidaria</taxon>
        <taxon>Hydrozoa</taxon>
        <taxon>Hydroidolina</taxon>
        <taxon>Anthoathecata</taxon>
        <taxon>Aplanulata</taxon>
        <taxon>Hydridae</taxon>
        <taxon>Hydra</taxon>
    </lineage>
</organism>
<evidence type="ECO:0000256" key="8">
    <source>
        <dbReference type="ARBA" id="ARBA00022824"/>
    </source>
</evidence>
<feature type="transmembrane region" description="Helical" evidence="19">
    <location>
        <begin position="225"/>
        <end position="242"/>
    </location>
</feature>
<evidence type="ECO:0000313" key="21">
    <source>
        <dbReference type="RefSeq" id="XP_065656008.1"/>
    </source>
</evidence>
<evidence type="ECO:0000256" key="16">
    <source>
        <dbReference type="ARBA" id="ARBA00026120"/>
    </source>
</evidence>
<evidence type="ECO:0000256" key="14">
    <source>
        <dbReference type="ARBA" id="ARBA00023315"/>
    </source>
</evidence>
<evidence type="ECO:0000256" key="1">
    <source>
        <dbReference type="ARBA" id="ARBA00004141"/>
    </source>
</evidence>
<evidence type="ECO:0000256" key="17">
    <source>
        <dbReference type="ARBA" id="ARBA00038923"/>
    </source>
</evidence>
<dbReference type="GeneID" id="100202190"/>
<comment type="pathway">
    <text evidence="15">Phospholipid metabolism.</text>
</comment>
<evidence type="ECO:0000256" key="18">
    <source>
        <dbReference type="ARBA" id="ARBA00039721"/>
    </source>
</evidence>
<evidence type="ECO:0000256" key="9">
    <source>
        <dbReference type="ARBA" id="ARBA00022989"/>
    </source>
</evidence>
<evidence type="ECO:0000256" key="4">
    <source>
        <dbReference type="ARBA" id="ARBA00010323"/>
    </source>
</evidence>
<keyword evidence="10" id="KW-0443">Lipid metabolism</keyword>
<sequence length="485" mass="56505">MNQIVNMLYNSSGSVGFHFINISKLASYLGTAEAGLRFLIGLFIGYPLAIQYIHMSKSSANVKHAFFVISGLLINYFVFGMNSIYTFMSVFASWLSFCLFGGTIMNVIIAICFHTIYLSVGYATSASSSNYDVKWTTPQCMLCLRLIGLAWDVYDGLQNPETLSEDQKKNCVKTVPKILELFGFSYCFCGFLSGPQFSYRRYIAFVNEELIDKSAKRIRFRYLDSIKKIFAALGVIVFHQVMDPYYRPNQLFESSYFEKPFMLRITEMSLIYYVQFTRYVIVWCISESVCMVIGISYNGMDEKGNAKWNGVQNFKFRKFVFGAFFQDIIEGFNISTNLWSGRYIFRRLRFMRSKLASHVLTLVFLAVWHGFYIGYFIMFAMEFLSVIMERQVCSVFKKLCGYSYNELPILLKTVVQLFGAMMKFYMCGFFAMSFILLRWRRIKVVYEDVYYWPLIIIGVWFTCAHPILLVLSKMIKKQFKIEKKE</sequence>